<protein>
    <submittedName>
        <fullName evidence="1">Uncharacterized protein</fullName>
    </submittedName>
</protein>
<reference evidence="1" key="1">
    <citation type="submission" date="2021-06" db="EMBL/GenBank/DDBJ databases">
        <authorList>
            <person name="Hodson N. C."/>
            <person name="Mongue J. A."/>
            <person name="Jaron S. K."/>
        </authorList>
    </citation>
    <scope>NUCLEOTIDE SEQUENCE</scope>
</reference>
<gene>
    <name evidence="1" type="ORF">AFUS01_LOCUS2640</name>
</gene>
<comment type="caution">
    <text evidence="1">The sequence shown here is derived from an EMBL/GenBank/DDBJ whole genome shotgun (WGS) entry which is preliminary data.</text>
</comment>
<name>A0A8J2JQH2_9HEXA</name>
<proteinExistence type="predicted"/>
<dbReference type="EMBL" id="CAJVCH010015239">
    <property type="protein sequence ID" value="CAG7678743.1"/>
    <property type="molecule type" value="Genomic_DNA"/>
</dbReference>
<organism evidence="1 2">
    <name type="scientific">Allacma fusca</name>
    <dbReference type="NCBI Taxonomy" id="39272"/>
    <lineage>
        <taxon>Eukaryota</taxon>
        <taxon>Metazoa</taxon>
        <taxon>Ecdysozoa</taxon>
        <taxon>Arthropoda</taxon>
        <taxon>Hexapoda</taxon>
        <taxon>Collembola</taxon>
        <taxon>Symphypleona</taxon>
        <taxon>Sminthuridae</taxon>
        <taxon>Allacma</taxon>
    </lineage>
</organism>
<feature type="non-terminal residue" evidence="1">
    <location>
        <position position="1"/>
    </location>
</feature>
<dbReference type="Proteomes" id="UP000708208">
    <property type="component" value="Unassembled WGS sequence"/>
</dbReference>
<evidence type="ECO:0000313" key="2">
    <source>
        <dbReference type="Proteomes" id="UP000708208"/>
    </source>
</evidence>
<evidence type="ECO:0000313" key="1">
    <source>
        <dbReference type="EMBL" id="CAG7678743.1"/>
    </source>
</evidence>
<sequence length="93" mass="9758">VNPGPGDVGEVEETLEEEAESRFFLCRGGEGGGTRLTLDSDANVIGRGKFTVRLLEPFRIGGGGLLGVGGNTRGGDRSEVSRLELPLETLAKD</sequence>
<keyword evidence="2" id="KW-1185">Reference proteome</keyword>
<dbReference type="AlphaFoldDB" id="A0A8J2JQH2"/>
<accession>A0A8J2JQH2</accession>